<evidence type="ECO:0000313" key="2">
    <source>
        <dbReference type="Proteomes" id="UP000756427"/>
    </source>
</evidence>
<dbReference type="GO" id="GO:0016301">
    <property type="term" value="F:kinase activity"/>
    <property type="evidence" value="ECO:0007669"/>
    <property type="project" value="UniProtKB-KW"/>
</dbReference>
<reference evidence="1" key="1">
    <citation type="submission" date="2020-04" db="EMBL/GenBank/DDBJ databases">
        <title>Deep metagenomics examines the oral microbiome during advanced dental caries in children, revealing novel taxa and co-occurrences with host molecules.</title>
        <authorList>
            <person name="Baker J.L."/>
            <person name="Morton J.T."/>
            <person name="Dinis M."/>
            <person name="Alvarez R."/>
            <person name="Tran N.C."/>
            <person name="Knight R."/>
            <person name="Edlund A."/>
        </authorList>
    </citation>
    <scope>NUCLEOTIDE SEQUENCE</scope>
    <source>
        <strain evidence="1">JCVI_44_bin.2</strain>
    </source>
</reference>
<organism evidence="1 2">
    <name type="scientific">Rothia mucilaginosa</name>
    <dbReference type="NCBI Taxonomy" id="43675"/>
    <lineage>
        <taxon>Bacteria</taxon>
        <taxon>Bacillati</taxon>
        <taxon>Actinomycetota</taxon>
        <taxon>Actinomycetes</taxon>
        <taxon>Micrococcales</taxon>
        <taxon>Micrococcaceae</taxon>
        <taxon>Rothia</taxon>
    </lineage>
</organism>
<sequence>MSMEKFLRDIEARLASERAWDMEQDARQVARVHYSTITLDDRLLAQVGGPIRICATDMQTYEGKLEMVGEEWVSIEARGENIIIPLRGMLWWEGGIAPGRADVHPERYRMKIQLALRSLAMAREPVRLSLEGGTVSYDGVIERVGADFLELRLLNGGQYPRIYERDQYARAAYGAQGAHSQGGYGQAGYGQAGYGQGVSGYSRAPRGAGVRTIPLARVSAVIARISR</sequence>
<dbReference type="Proteomes" id="UP000756427">
    <property type="component" value="Unassembled WGS sequence"/>
</dbReference>
<dbReference type="RefSeq" id="WP_303974874.1">
    <property type="nucleotide sequence ID" value="NZ_JABZXR010000002.1"/>
</dbReference>
<accession>A0A930PQ26</accession>
<dbReference type="EMBL" id="JABZXR010000002">
    <property type="protein sequence ID" value="MBF1663083.1"/>
    <property type="molecule type" value="Genomic_DNA"/>
</dbReference>
<proteinExistence type="predicted"/>
<name>A0A930PQ26_9MICC</name>
<gene>
    <name evidence="1" type="ORF">HXO64_00810</name>
</gene>
<keyword evidence="1" id="KW-0808">Transferase</keyword>
<protein>
    <submittedName>
        <fullName evidence="1">Histidine kinase</fullName>
    </submittedName>
</protein>
<comment type="caution">
    <text evidence="1">The sequence shown here is derived from an EMBL/GenBank/DDBJ whole genome shotgun (WGS) entry which is preliminary data.</text>
</comment>
<dbReference type="AlphaFoldDB" id="A0A930PQ26"/>
<keyword evidence="1" id="KW-0418">Kinase</keyword>
<evidence type="ECO:0000313" key="1">
    <source>
        <dbReference type="EMBL" id="MBF1663083.1"/>
    </source>
</evidence>